<evidence type="ECO:0000313" key="2">
    <source>
        <dbReference type="Proteomes" id="UP000176834"/>
    </source>
</evidence>
<dbReference type="AlphaFoldDB" id="A0A1F8F1D6"/>
<organism evidence="1 2">
    <name type="scientific">Candidatus Yanofskybacteria bacterium RIFCSPHIGHO2_02_FULL_38_22b</name>
    <dbReference type="NCBI Taxonomy" id="1802673"/>
    <lineage>
        <taxon>Bacteria</taxon>
        <taxon>Candidatus Yanofskyibacteriota</taxon>
    </lineage>
</organism>
<sequence>MLKVFKKIMEKPITNRPRLRNIEDTLVLLESEEGPDGEKINWKDLYEKVGPWESGLELADKVREVVRGYLVSKFPEIKERIPSINALPDKEVLDALSNSWFEGLEEKVKGKRSEVLLSVLTHILRRIEKRIYTKIIENSSDDDLEKLGLSSNLRTLVTTTLEASVKSDPLYIRYLAYAQLSPKPPEDANPSAPIGQDGKPHTWAELFPHETQFISKKLKNLLKSKEKWQDVEGAGEFIKYIELLADYFSEKDVNKAREMKDEIEMAYADSITGGFPVIISPPTGSYYKEPYLDPELRVSLRTPESRAQEQNFIALQNVIADELGTLGVSQFADDMRQKPIASVVSIGAYGANLTFTAAAETEKDITLFLDEQIRRYDKNLKDFLPMIEISDNAFGDTPVERIEEMSREDTIFHELSHSIWTLDKEAQKRLGIKSETIIGEIAAETISRGLAKELIEKGKINYTQEQYIAVTIAIPLQVIKGRDPNNEYFKAAVYVLNGMFEQGLIEFSGTKIRVKKIDEIFDYLQDNAKKIIALYEDSEMNGEKANKWVKENTTAGKKLQELIDFIKK</sequence>
<protein>
    <submittedName>
        <fullName evidence="1">Uncharacterized protein</fullName>
    </submittedName>
</protein>
<proteinExistence type="predicted"/>
<reference evidence="1 2" key="1">
    <citation type="journal article" date="2016" name="Nat. Commun.">
        <title>Thousands of microbial genomes shed light on interconnected biogeochemical processes in an aquifer system.</title>
        <authorList>
            <person name="Anantharaman K."/>
            <person name="Brown C.T."/>
            <person name="Hug L.A."/>
            <person name="Sharon I."/>
            <person name="Castelle C.J."/>
            <person name="Probst A.J."/>
            <person name="Thomas B.C."/>
            <person name="Singh A."/>
            <person name="Wilkins M.J."/>
            <person name="Karaoz U."/>
            <person name="Brodie E.L."/>
            <person name="Williams K.H."/>
            <person name="Hubbard S.S."/>
            <person name="Banfield J.F."/>
        </authorList>
    </citation>
    <scope>NUCLEOTIDE SEQUENCE [LARGE SCALE GENOMIC DNA]</scope>
</reference>
<comment type="caution">
    <text evidence="1">The sequence shown here is derived from an EMBL/GenBank/DDBJ whole genome shotgun (WGS) entry which is preliminary data.</text>
</comment>
<dbReference type="EMBL" id="MGJN01000012">
    <property type="protein sequence ID" value="OGN06954.1"/>
    <property type="molecule type" value="Genomic_DNA"/>
</dbReference>
<dbReference type="Proteomes" id="UP000176834">
    <property type="component" value="Unassembled WGS sequence"/>
</dbReference>
<evidence type="ECO:0000313" key="1">
    <source>
        <dbReference type="EMBL" id="OGN06954.1"/>
    </source>
</evidence>
<accession>A0A1F8F1D6</accession>
<name>A0A1F8F1D6_9BACT</name>
<gene>
    <name evidence="1" type="ORF">A3B86_03325</name>
</gene>